<comment type="similarity">
    <text evidence="1">Belongs to the class IV-like SAM-binding methyltransferase superfamily. RNA methyltransferase TrmH family.</text>
</comment>
<feature type="domain" description="tRNA/rRNA methyltransferase SpoU type" evidence="6">
    <location>
        <begin position="4"/>
        <end position="154"/>
    </location>
</feature>
<dbReference type="OrthoDB" id="372184at2157"/>
<dbReference type="PANTHER" id="PTHR42786:SF2">
    <property type="entry name" value="TRNA (CYTIDINE_URIDINE-2'-O-)-METHYLTRANSFERASE TRMJ"/>
    <property type="match status" value="1"/>
</dbReference>
<feature type="region of interest" description="Disordered" evidence="5">
    <location>
        <begin position="231"/>
        <end position="259"/>
    </location>
</feature>
<dbReference type="EMBL" id="QGMY01000002">
    <property type="protein sequence ID" value="PWR74418.1"/>
    <property type="molecule type" value="Genomic_DNA"/>
</dbReference>
<protein>
    <submittedName>
        <fullName evidence="7">RNA methyltransferase</fullName>
    </submittedName>
</protein>
<dbReference type="SUPFAM" id="SSF75217">
    <property type="entry name" value="alpha/beta knot"/>
    <property type="match status" value="1"/>
</dbReference>
<dbReference type="AlphaFoldDB" id="A0A2V2NDC1"/>
<name>A0A2V2NDC1_9EURY</name>
<proteinExistence type="inferred from homology"/>
<dbReference type="CDD" id="cd18093">
    <property type="entry name" value="SpoU-like_TrmJ"/>
    <property type="match status" value="1"/>
</dbReference>
<gene>
    <name evidence="7" type="ORF">DK846_04540</name>
</gene>
<dbReference type="PROSITE" id="PS50276">
    <property type="entry name" value="PANCREATIC_HORMONE_2"/>
    <property type="match status" value="1"/>
</dbReference>
<dbReference type="InterPro" id="IPR029028">
    <property type="entry name" value="Alpha/beta_knot_MTases"/>
</dbReference>
<evidence type="ECO:0000256" key="2">
    <source>
        <dbReference type="ARBA" id="ARBA00022603"/>
    </source>
</evidence>
<keyword evidence="8" id="KW-1185">Reference proteome</keyword>
<dbReference type="GeneID" id="97549809"/>
<dbReference type="GO" id="GO:0005829">
    <property type="term" value="C:cytosol"/>
    <property type="evidence" value="ECO:0007669"/>
    <property type="project" value="TreeGrafter"/>
</dbReference>
<evidence type="ECO:0000256" key="4">
    <source>
        <dbReference type="ARBA" id="ARBA00022691"/>
    </source>
</evidence>
<dbReference type="Proteomes" id="UP000245657">
    <property type="component" value="Unassembled WGS sequence"/>
</dbReference>
<keyword evidence="2 7" id="KW-0489">Methyltransferase</keyword>
<accession>A0A2V2NDC1</accession>
<dbReference type="PANTHER" id="PTHR42786">
    <property type="entry name" value="TRNA/RRNA METHYLTRANSFERASE"/>
    <property type="match status" value="1"/>
</dbReference>
<evidence type="ECO:0000256" key="3">
    <source>
        <dbReference type="ARBA" id="ARBA00022679"/>
    </source>
</evidence>
<dbReference type="RefSeq" id="WP_109967697.1">
    <property type="nucleotide sequence ID" value="NZ_CP176093.1"/>
</dbReference>
<reference evidence="7 8" key="1">
    <citation type="submission" date="2018-05" db="EMBL/GenBank/DDBJ databases">
        <title>Draft genome of Methanospirillum lacunae Ki8-1.</title>
        <authorList>
            <person name="Dueholm M.S."/>
            <person name="Nielsen P.H."/>
            <person name="Bakmann L.F."/>
            <person name="Otzen D.E."/>
        </authorList>
    </citation>
    <scope>NUCLEOTIDE SEQUENCE [LARGE SCALE GENOMIC DNA]</scope>
    <source>
        <strain evidence="7 8">Ki8-1</strain>
    </source>
</reference>
<dbReference type="InterPro" id="IPR001537">
    <property type="entry name" value="SpoU_MeTrfase"/>
</dbReference>
<evidence type="ECO:0000259" key="6">
    <source>
        <dbReference type="Pfam" id="PF00588"/>
    </source>
</evidence>
<dbReference type="GO" id="GO:0008173">
    <property type="term" value="F:RNA methyltransferase activity"/>
    <property type="evidence" value="ECO:0007669"/>
    <property type="project" value="InterPro"/>
</dbReference>
<organism evidence="7 8">
    <name type="scientific">Methanospirillum lacunae</name>
    <dbReference type="NCBI Taxonomy" id="668570"/>
    <lineage>
        <taxon>Archaea</taxon>
        <taxon>Methanobacteriati</taxon>
        <taxon>Methanobacteriota</taxon>
        <taxon>Stenosarchaea group</taxon>
        <taxon>Methanomicrobia</taxon>
        <taxon>Methanomicrobiales</taxon>
        <taxon>Methanospirillaceae</taxon>
        <taxon>Methanospirillum</taxon>
    </lineage>
</organism>
<dbReference type="NCBIfam" id="TIGR00050">
    <property type="entry name" value="rRNA_methyl_1"/>
    <property type="match status" value="1"/>
</dbReference>
<sequence>MPRIRIVLVEPLYEGNVGFSARVMKNFGFTDLVLINPCPLGIDAFARASHAKDVLEQAVVTDLEDIFATSNMIIATTGALSHSACHPIRMPFYSPKELREMISDTEGTISILFGRENWGLNNEEVRRSDIICTIPTSDIYPIVNLSHAVGILCYELANISKGEIALASPEEMTHLYSHIDEYLDLVDHPRFKRESTMTLIRRILGRCNLTWREATTIHGLLRRSEWRFVPKDHDDGCQDSNRKTDSKYDPDDTDSNDPC</sequence>
<evidence type="ECO:0000313" key="7">
    <source>
        <dbReference type="EMBL" id="PWR74418.1"/>
    </source>
</evidence>
<dbReference type="Gene3D" id="3.40.1280.10">
    <property type="match status" value="1"/>
</dbReference>
<dbReference type="GO" id="GO:0002128">
    <property type="term" value="P:tRNA nucleoside ribose methylation"/>
    <property type="evidence" value="ECO:0007669"/>
    <property type="project" value="TreeGrafter"/>
</dbReference>
<keyword evidence="3 7" id="KW-0808">Transferase</keyword>
<comment type="caution">
    <text evidence="7">The sequence shown here is derived from an EMBL/GenBank/DDBJ whole genome shotgun (WGS) entry which is preliminary data.</text>
</comment>
<dbReference type="InterPro" id="IPR029026">
    <property type="entry name" value="tRNA_m1G_MTases_N"/>
</dbReference>
<evidence type="ECO:0000256" key="1">
    <source>
        <dbReference type="ARBA" id="ARBA00007228"/>
    </source>
</evidence>
<dbReference type="GO" id="GO:0003723">
    <property type="term" value="F:RNA binding"/>
    <property type="evidence" value="ECO:0007669"/>
    <property type="project" value="InterPro"/>
</dbReference>
<dbReference type="PIRSF" id="PIRSF004808">
    <property type="entry name" value="LasT"/>
    <property type="match status" value="1"/>
</dbReference>
<dbReference type="Pfam" id="PF00588">
    <property type="entry name" value="SpoU_methylase"/>
    <property type="match status" value="1"/>
</dbReference>
<keyword evidence="4" id="KW-0949">S-adenosyl-L-methionine</keyword>
<evidence type="ECO:0000256" key="5">
    <source>
        <dbReference type="SAM" id="MobiDB-lite"/>
    </source>
</evidence>
<feature type="compositionally biased region" description="Basic and acidic residues" evidence="5">
    <location>
        <begin position="231"/>
        <end position="250"/>
    </location>
</feature>
<dbReference type="Gene3D" id="1.10.8.590">
    <property type="match status" value="1"/>
</dbReference>
<dbReference type="InterPro" id="IPR004384">
    <property type="entry name" value="RNA_MeTrfase_TrmJ/LasT"/>
</dbReference>
<evidence type="ECO:0000313" key="8">
    <source>
        <dbReference type="Proteomes" id="UP000245657"/>
    </source>
</evidence>